<sequence>MYSYLSGLLEGDGNIYVPKEIKGHPSISLALPTKDLPLFLLIQRDLKHGHIYKIKGKNAYQYIISNLEGIVLIINYINGLMRTKKILKLYELIEFLDIKYPGKYNIKKLPLDNSDIKDNA</sequence>
<name>A0A1Q2YM84_9ASCO</name>
<dbReference type="PANTHER" id="PTHR36181">
    <property type="entry name" value="INTRON-ENCODED ENDONUCLEASE AI3-RELATED"/>
    <property type="match status" value="1"/>
</dbReference>
<dbReference type="PANTHER" id="PTHR36181:SF1">
    <property type="entry name" value="LAGLIDADG ENDONUCLEASE"/>
    <property type="match status" value="1"/>
</dbReference>
<dbReference type="Pfam" id="PF00961">
    <property type="entry name" value="LAGLIDADG_1"/>
    <property type="match status" value="1"/>
</dbReference>
<comment type="caution">
    <text evidence="3">The sequence shown here is derived from an EMBL/GenBank/DDBJ whole genome shotgun (WGS) entry which is preliminary data.</text>
</comment>
<keyword evidence="1" id="KW-1133">Transmembrane helix</keyword>
<dbReference type="OrthoDB" id="5405897at2759"/>
<gene>
    <name evidence="3" type="ORF">PMKS-004209</name>
</gene>
<keyword evidence="1" id="KW-0472">Membrane</keyword>
<organism evidence="3 4">
    <name type="scientific">Pichia membranifaciens</name>
    <dbReference type="NCBI Taxonomy" id="4926"/>
    <lineage>
        <taxon>Eukaryota</taxon>
        <taxon>Fungi</taxon>
        <taxon>Dikarya</taxon>
        <taxon>Ascomycota</taxon>
        <taxon>Saccharomycotina</taxon>
        <taxon>Pichiomycetes</taxon>
        <taxon>Pichiales</taxon>
        <taxon>Pichiaceae</taxon>
        <taxon>Pichia</taxon>
    </lineage>
</organism>
<keyword evidence="1" id="KW-0812">Transmembrane</keyword>
<dbReference type="EMBL" id="BDGI01000241">
    <property type="protein sequence ID" value="GAV30690.1"/>
    <property type="molecule type" value="Genomic_DNA"/>
</dbReference>
<feature type="transmembrane region" description="Helical" evidence="1">
    <location>
        <begin position="59"/>
        <end position="78"/>
    </location>
</feature>
<protein>
    <recommendedName>
        <fullName evidence="2">Homing endonuclease LAGLIDADG domain-containing protein</fullName>
    </recommendedName>
</protein>
<evidence type="ECO:0000313" key="3">
    <source>
        <dbReference type="EMBL" id="GAV30690.1"/>
    </source>
</evidence>
<dbReference type="Gene3D" id="3.10.28.10">
    <property type="entry name" value="Homing endonucleases"/>
    <property type="match status" value="1"/>
</dbReference>
<feature type="domain" description="Homing endonuclease LAGLIDADG" evidence="2">
    <location>
        <begin position="5"/>
        <end position="94"/>
    </location>
</feature>
<accession>A0A1Q2YM84</accession>
<dbReference type="Proteomes" id="UP000186136">
    <property type="component" value="Unassembled WGS sequence"/>
</dbReference>
<dbReference type="InterPro" id="IPR004860">
    <property type="entry name" value="LAGLIDADG_dom"/>
</dbReference>
<dbReference type="InterPro" id="IPR027434">
    <property type="entry name" value="Homing_endonucl"/>
</dbReference>
<dbReference type="InterPro" id="IPR051289">
    <property type="entry name" value="LAGLIDADG_Endonuclease"/>
</dbReference>
<dbReference type="SUPFAM" id="SSF55608">
    <property type="entry name" value="Homing endonucleases"/>
    <property type="match status" value="1"/>
</dbReference>
<dbReference type="GO" id="GO:0004519">
    <property type="term" value="F:endonuclease activity"/>
    <property type="evidence" value="ECO:0007669"/>
    <property type="project" value="InterPro"/>
</dbReference>
<evidence type="ECO:0000259" key="2">
    <source>
        <dbReference type="Pfam" id="PF00961"/>
    </source>
</evidence>
<reference evidence="3 4" key="1">
    <citation type="submission" date="2016-08" db="EMBL/GenBank/DDBJ databases">
        <title>Whole genome shotgun sequence of Pichia membranifaciens KS47-1.</title>
        <authorList>
            <person name="Konishi M."/>
            <person name="Ishida M."/>
            <person name="Arakawa T."/>
            <person name="Kato Y."/>
            <person name="Horiuchi J."/>
        </authorList>
    </citation>
    <scope>NUCLEOTIDE SEQUENCE [LARGE SCALE GENOMIC DNA]</scope>
    <source>
        <strain evidence="3 4">KS47-1</strain>
    </source>
</reference>
<evidence type="ECO:0000313" key="4">
    <source>
        <dbReference type="Proteomes" id="UP000186136"/>
    </source>
</evidence>
<evidence type="ECO:0000256" key="1">
    <source>
        <dbReference type="SAM" id="Phobius"/>
    </source>
</evidence>
<dbReference type="GO" id="GO:0005739">
    <property type="term" value="C:mitochondrion"/>
    <property type="evidence" value="ECO:0007669"/>
    <property type="project" value="UniProtKB-ARBA"/>
</dbReference>
<dbReference type="AlphaFoldDB" id="A0A1Q2YM84"/>
<keyword evidence="4" id="KW-1185">Reference proteome</keyword>
<proteinExistence type="predicted"/>